<dbReference type="InParanoid" id="A0A2N3NBB8"/>
<proteinExistence type="predicted"/>
<gene>
    <name evidence="2" type="ORF">jhhlp_004366</name>
</gene>
<name>A0A2N3NBB8_9PEZI</name>
<accession>A0A2N3NBB8</accession>
<dbReference type="EMBL" id="NLAX01000010">
    <property type="protein sequence ID" value="PKS09745.1"/>
    <property type="molecule type" value="Genomic_DNA"/>
</dbReference>
<sequence length="154" mass="16641">MYGSYGSYSSMYSAATSSPMDISPSTMRADNSSCAFPSWPRRSALSGCDEHRATSYLSDEDLLPAESFVEDDATSVSSAGSSFASPVPAAHVLSGSARAEIERQRQAMQREYVKMLISEKEKRKAAAKKQRRSSGSSKKSSKKTVTMGTIVESE</sequence>
<dbReference type="OrthoDB" id="5294241at2759"/>
<dbReference type="AlphaFoldDB" id="A0A2N3NBB8"/>
<evidence type="ECO:0000313" key="2">
    <source>
        <dbReference type="EMBL" id="PKS09745.1"/>
    </source>
</evidence>
<evidence type="ECO:0000313" key="3">
    <source>
        <dbReference type="Proteomes" id="UP000233524"/>
    </source>
</evidence>
<evidence type="ECO:0000256" key="1">
    <source>
        <dbReference type="SAM" id="MobiDB-lite"/>
    </source>
</evidence>
<feature type="region of interest" description="Disordered" evidence="1">
    <location>
        <begin position="120"/>
        <end position="154"/>
    </location>
</feature>
<comment type="caution">
    <text evidence="2">The sequence shown here is derived from an EMBL/GenBank/DDBJ whole genome shotgun (WGS) entry which is preliminary data.</text>
</comment>
<organism evidence="2 3">
    <name type="scientific">Lomentospora prolificans</name>
    <dbReference type="NCBI Taxonomy" id="41688"/>
    <lineage>
        <taxon>Eukaryota</taxon>
        <taxon>Fungi</taxon>
        <taxon>Dikarya</taxon>
        <taxon>Ascomycota</taxon>
        <taxon>Pezizomycotina</taxon>
        <taxon>Sordariomycetes</taxon>
        <taxon>Hypocreomycetidae</taxon>
        <taxon>Microascales</taxon>
        <taxon>Microascaceae</taxon>
        <taxon>Lomentospora</taxon>
    </lineage>
</organism>
<protein>
    <submittedName>
        <fullName evidence="2">Uncharacterized protein</fullName>
    </submittedName>
</protein>
<dbReference type="VEuPathDB" id="FungiDB:jhhlp_004366"/>
<keyword evidence="3" id="KW-1185">Reference proteome</keyword>
<reference evidence="2 3" key="1">
    <citation type="journal article" date="2017" name="G3 (Bethesda)">
        <title>First Draft Genome Sequence of the Pathogenic Fungus Lomentospora prolificans (Formerly Scedosporium prolificans).</title>
        <authorList>
            <person name="Luo R."/>
            <person name="Zimin A."/>
            <person name="Workman R."/>
            <person name="Fan Y."/>
            <person name="Pertea G."/>
            <person name="Grossman N."/>
            <person name="Wear M.P."/>
            <person name="Jia B."/>
            <person name="Miller H."/>
            <person name="Casadevall A."/>
            <person name="Timp W."/>
            <person name="Zhang S.X."/>
            <person name="Salzberg S.L."/>
        </authorList>
    </citation>
    <scope>NUCLEOTIDE SEQUENCE [LARGE SCALE GENOMIC DNA]</scope>
    <source>
        <strain evidence="2 3">JHH-5317</strain>
    </source>
</reference>
<dbReference type="Proteomes" id="UP000233524">
    <property type="component" value="Unassembled WGS sequence"/>
</dbReference>